<dbReference type="STRING" id="1343739.PAP_07400"/>
<evidence type="ECO:0000313" key="3">
    <source>
        <dbReference type="Proteomes" id="UP000027981"/>
    </source>
</evidence>
<organism evidence="2 3">
    <name type="scientific">Palaeococcus pacificus DY20341</name>
    <dbReference type="NCBI Taxonomy" id="1343739"/>
    <lineage>
        <taxon>Archaea</taxon>
        <taxon>Methanobacteriati</taxon>
        <taxon>Methanobacteriota</taxon>
        <taxon>Thermococci</taxon>
        <taxon>Thermococcales</taxon>
        <taxon>Thermococcaceae</taxon>
        <taxon>Palaeococcus</taxon>
    </lineage>
</organism>
<dbReference type="EMBL" id="CP006019">
    <property type="protein sequence ID" value="AIF69870.1"/>
    <property type="molecule type" value="Genomic_DNA"/>
</dbReference>
<name>A0A075LSY8_9EURY</name>
<dbReference type="KEGG" id="ppac:PAP_07400"/>
<keyword evidence="1" id="KW-0472">Membrane</keyword>
<keyword evidence="1" id="KW-0812">Transmembrane</keyword>
<reference evidence="3" key="1">
    <citation type="submission" date="2013-06" db="EMBL/GenBank/DDBJ databases">
        <title>Complete Genome Sequence of Hyperthermophilic Palaeococcus pacificus DY20341T, Isolated from a Deep-Sea Hydrothermal Sediments.</title>
        <authorList>
            <person name="Zeng X."/>
            <person name="Shao Z."/>
        </authorList>
    </citation>
    <scope>NUCLEOTIDE SEQUENCE [LARGE SCALE GENOMIC DNA]</scope>
    <source>
        <strain evidence="3">DY20341</strain>
    </source>
</reference>
<sequence length="176" mass="19668">MDISLAVSIFLWVVIASLAIVSSRQAIACLAILMVSGYIALRSNSIGALWPLVASFMLWLGTALISIRRNVIGITRRDIENSGALASIPFLGFSATLLFKHPGYGAFGILIWFLLWYYLKNACKSLRALCLMLLYLPTLLFVILYRTPIAVVYGIITLWLQNEIKILQNVRNKEES</sequence>
<reference evidence="2 3" key="2">
    <citation type="journal article" date="2015" name="Genome Announc.">
        <title>Complete Genome Sequence of Hyperthermophilic Piezophilic Archaeon Palaeococcus pacificus DY20341T, Isolated from Deep-Sea Hydrothermal Sediments.</title>
        <authorList>
            <person name="Zeng X."/>
            <person name="Jebbar M."/>
            <person name="Shao Z."/>
        </authorList>
    </citation>
    <scope>NUCLEOTIDE SEQUENCE [LARGE SCALE GENOMIC DNA]</scope>
    <source>
        <strain evidence="2 3">DY20341</strain>
    </source>
</reference>
<feature type="transmembrane region" description="Helical" evidence="1">
    <location>
        <begin position="47"/>
        <end position="67"/>
    </location>
</feature>
<dbReference type="OrthoDB" id="102306at2157"/>
<dbReference type="eggNOG" id="arCOG11804">
    <property type="taxonomic scope" value="Archaea"/>
</dbReference>
<proteinExistence type="predicted"/>
<feature type="transmembrane region" description="Helical" evidence="1">
    <location>
        <begin position="131"/>
        <end position="160"/>
    </location>
</feature>
<evidence type="ECO:0000313" key="2">
    <source>
        <dbReference type="EMBL" id="AIF69870.1"/>
    </source>
</evidence>
<dbReference type="AlphaFoldDB" id="A0A075LSY8"/>
<protein>
    <submittedName>
        <fullName evidence="2">Uncharacterized protein</fullName>
    </submittedName>
</protein>
<evidence type="ECO:0000256" key="1">
    <source>
        <dbReference type="SAM" id="Phobius"/>
    </source>
</evidence>
<feature type="transmembrane region" description="Helical" evidence="1">
    <location>
        <begin position="103"/>
        <end position="119"/>
    </location>
</feature>
<gene>
    <name evidence="2" type="ORF">PAP_07400</name>
</gene>
<keyword evidence="1" id="KW-1133">Transmembrane helix</keyword>
<dbReference type="GeneID" id="24842586"/>
<keyword evidence="3" id="KW-1185">Reference proteome</keyword>
<dbReference type="HOGENOM" id="CLU_1493048_0_0_2"/>
<feature type="transmembrane region" description="Helical" evidence="1">
    <location>
        <begin position="9"/>
        <end position="41"/>
    </location>
</feature>
<accession>A0A075LSY8</accession>
<dbReference type="RefSeq" id="WP_048165380.1">
    <property type="nucleotide sequence ID" value="NZ_CP006019.1"/>
</dbReference>
<dbReference type="Proteomes" id="UP000027981">
    <property type="component" value="Chromosome"/>
</dbReference>